<protein>
    <submittedName>
        <fullName evidence="1">(Mediterranean fruit fly) hypothetical protein</fullName>
    </submittedName>
</protein>
<gene>
    <name evidence="1" type="ORF">CCAP1982_LOCUS2802</name>
</gene>
<dbReference type="Proteomes" id="UP000606786">
    <property type="component" value="Unassembled WGS sequence"/>
</dbReference>
<comment type="caution">
    <text evidence="1">The sequence shown here is derived from an EMBL/GenBank/DDBJ whole genome shotgun (WGS) entry which is preliminary data.</text>
</comment>
<evidence type="ECO:0000313" key="2">
    <source>
        <dbReference type="Proteomes" id="UP000606786"/>
    </source>
</evidence>
<dbReference type="OrthoDB" id="413993at2759"/>
<sequence length="110" mass="11916">MAQSVAGATNSANTSAGAGMAISKNLGVGVDIDIVDMKHCFENLIVIDAGANLTNKNIAVIWNHSALKQIAQRLTYVDKNDCSFSCINMCRNIYMQINIYTPIDIHICPI</sequence>
<dbReference type="AlphaFoldDB" id="A0A811U9L0"/>
<keyword evidence="2" id="KW-1185">Reference proteome</keyword>
<reference evidence="1" key="1">
    <citation type="submission" date="2020-11" db="EMBL/GenBank/DDBJ databases">
        <authorList>
            <person name="Whitehead M."/>
        </authorList>
    </citation>
    <scope>NUCLEOTIDE SEQUENCE</scope>
    <source>
        <strain evidence="1">EGII</strain>
    </source>
</reference>
<evidence type="ECO:0000313" key="1">
    <source>
        <dbReference type="EMBL" id="CAD6994025.1"/>
    </source>
</evidence>
<accession>A0A811U9L0</accession>
<organism evidence="1 2">
    <name type="scientific">Ceratitis capitata</name>
    <name type="common">Mediterranean fruit fly</name>
    <name type="synonym">Tephritis capitata</name>
    <dbReference type="NCBI Taxonomy" id="7213"/>
    <lineage>
        <taxon>Eukaryota</taxon>
        <taxon>Metazoa</taxon>
        <taxon>Ecdysozoa</taxon>
        <taxon>Arthropoda</taxon>
        <taxon>Hexapoda</taxon>
        <taxon>Insecta</taxon>
        <taxon>Pterygota</taxon>
        <taxon>Neoptera</taxon>
        <taxon>Endopterygota</taxon>
        <taxon>Diptera</taxon>
        <taxon>Brachycera</taxon>
        <taxon>Muscomorpha</taxon>
        <taxon>Tephritoidea</taxon>
        <taxon>Tephritidae</taxon>
        <taxon>Ceratitis</taxon>
        <taxon>Ceratitis</taxon>
    </lineage>
</organism>
<dbReference type="EMBL" id="CAJHJT010000001">
    <property type="protein sequence ID" value="CAD6994025.1"/>
    <property type="molecule type" value="Genomic_DNA"/>
</dbReference>
<proteinExistence type="predicted"/>
<name>A0A811U9L0_CERCA</name>